<dbReference type="AlphaFoldDB" id="X1LD41"/>
<feature type="non-terminal residue" evidence="1">
    <location>
        <position position="1"/>
    </location>
</feature>
<comment type="caution">
    <text evidence="1">The sequence shown here is derived from an EMBL/GenBank/DDBJ whole genome shotgun (WGS) entry which is preliminary data.</text>
</comment>
<organism evidence="1">
    <name type="scientific">marine sediment metagenome</name>
    <dbReference type="NCBI Taxonomy" id="412755"/>
    <lineage>
        <taxon>unclassified sequences</taxon>
        <taxon>metagenomes</taxon>
        <taxon>ecological metagenomes</taxon>
    </lineage>
</organism>
<dbReference type="EMBL" id="BARV01004282">
    <property type="protein sequence ID" value="GAI17003.1"/>
    <property type="molecule type" value="Genomic_DNA"/>
</dbReference>
<accession>X1LD41</accession>
<name>X1LD41_9ZZZZ</name>
<evidence type="ECO:0000313" key="1">
    <source>
        <dbReference type="EMBL" id="GAI17003.1"/>
    </source>
</evidence>
<protein>
    <recommendedName>
        <fullName evidence="2">NADH:flavin oxidoreductase/NADH oxidase N-terminal domain-containing protein</fullName>
    </recommendedName>
</protein>
<dbReference type="SUPFAM" id="SSF51395">
    <property type="entry name" value="FMN-linked oxidoreductases"/>
    <property type="match status" value="1"/>
</dbReference>
<proteinExistence type="predicted"/>
<reference evidence="1" key="1">
    <citation type="journal article" date="2014" name="Front. Microbiol.">
        <title>High frequency of phylogenetically diverse reductive dehalogenase-homologous genes in deep subseafloor sedimentary metagenomes.</title>
        <authorList>
            <person name="Kawai M."/>
            <person name="Futagami T."/>
            <person name="Toyoda A."/>
            <person name="Takaki Y."/>
            <person name="Nishi S."/>
            <person name="Hori S."/>
            <person name="Arai W."/>
            <person name="Tsubouchi T."/>
            <person name="Morono Y."/>
            <person name="Uchiyama I."/>
            <person name="Ito T."/>
            <person name="Fujiyama A."/>
            <person name="Inagaki F."/>
            <person name="Takami H."/>
        </authorList>
    </citation>
    <scope>NUCLEOTIDE SEQUENCE</scope>
    <source>
        <strain evidence="1">Expedition CK06-06</strain>
    </source>
</reference>
<sequence>RSYGVAKELIEKDLADYISLCRPLIREPELIKRWKRGNTERAACISCNKCFVPTREGKGIYCVVENQR</sequence>
<dbReference type="InterPro" id="IPR013785">
    <property type="entry name" value="Aldolase_TIM"/>
</dbReference>
<gene>
    <name evidence="1" type="ORF">S06H3_09620</name>
</gene>
<dbReference type="Gene3D" id="3.20.20.70">
    <property type="entry name" value="Aldolase class I"/>
    <property type="match status" value="1"/>
</dbReference>
<evidence type="ECO:0008006" key="2">
    <source>
        <dbReference type="Google" id="ProtNLM"/>
    </source>
</evidence>